<evidence type="ECO:0000313" key="1">
    <source>
        <dbReference type="EMBL" id="QBK86417.1"/>
    </source>
</evidence>
<name>A0A481YTZ4_9VIRU</name>
<dbReference type="EMBL" id="MK500334">
    <property type="protein sequence ID" value="QBK86417.1"/>
    <property type="molecule type" value="Genomic_DNA"/>
</dbReference>
<sequence>MTNRGIANSGIFDVPVTSVRNTGLGAKLGSKKNRKLFLKSLVQGVGISIVQDIEIVTISATGSSTDVITGTATTTDATATDLIIIPLTARTVVAIDAIVVAANVNADNADSFFLKGLFKNIAGAATEIVNEDTLNFIEDVGVLVTLVASGPNVKIQVTGLTATTFKWLGRTVIVELKY</sequence>
<gene>
    <name evidence="1" type="ORF">LCMAC102_02120</name>
</gene>
<reference evidence="1" key="1">
    <citation type="journal article" date="2019" name="MBio">
        <title>Virus Genomes from Deep Sea Sediments Expand the Ocean Megavirome and Support Independent Origins of Viral Gigantism.</title>
        <authorList>
            <person name="Backstrom D."/>
            <person name="Yutin N."/>
            <person name="Jorgensen S.L."/>
            <person name="Dharamshi J."/>
            <person name="Homa F."/>
            <person name="Zaremba-Niedwiedzka K."/>
            <person name="Spang A."/>
            <person name="Wolf Y.I."/>
            <person name="Koonin E.V."/>
            <person name="Ettema T.J."/>
        </authorList>
    </citation>
    <scope>NUCLEOTIDE SEQUENCE</scope>
</reference>
<accession>A0A481YTZ4</accession>
<protein>
    <submittedName>
        <fullName evidence="1">Uncharacterized protein</fullName>
    </submittedName>
</protein>
<proteinExistence type="predicted"/>
<organism evidence="1">
    <name type="scientific">Marseillevirus LCMAC102</name>
    <dbReference type="NCBI Taxonomy" id="2506603"/>
    <lineage>
        <taxon>Viruses</taxon>
        <taxon>Varidnaviria</taxon>
        <taxon>Bamfordvirae</taxon>
        <taxon>Nucleocytoviricota</taxon>
        <taxon>Megaviricetes</taxon>
        <taxon>Pimascovirales</taxon>
        <taxon>Pimascovirales incertae sedis</taxon>
        <taxon>Marseilleviridae</taxon>
    </lineage>
</organism>